<reference evidence="2" key="1">
    <citation type="submission" date="2018-07" db="EMBL/GenBank/DDBJ databases">
        <title>Complete genome sequence of Sphingomonas bisphenolicum strain AO1, a bisphenol A degradative bacterium isolated from Japanese farm field.</title>
        <authorList>
            <person name="Murakami M."/>
            <person name="Koh M."/>
            <person name="Koba S."/>
            <person name="Matsumura Y."/>
        </authorList>
    </citation>
    <scope>NUCLEOTIDE SEQUENCE</scope>
    <source>
        <strain evidence="2">AO1</strain>
    </source>
</reference>
<dbReference type="Pfam" id="PF13692">
    <property type="entry name" value="Glyco_trans_1_4"/>
    <property type="match status" value="1"/>
</dbReference>
<dbReference type="Pfam" id="PF00535">
    <property type="entry name" value="Glycos_transf_2"/>
    <property type="match status" value="1"/>
</dbReference>
<proteinExistence type="predicted"/>
<name>A0ABN5WGI1_9SPHN</name>
<feature type="domain" description="Glycosyltransferase 2-like" evidence="1">
    <location>
        <begin position="366"/>
        <end position="492"/>
    </location>
</feature>
<dbReference type="SUPFAM" id="SSF53756">
    <property type="entry name" value="UDP-Glycosyltransferase/glycogen phosphorylase"/>
    <property type="match status" value="1"/>
</dbReference>
<evidence type="ECO:0000313" key="3">
    <source>
        <dbReference type="Proteomes" id="UP001059971"/>
    </source>
</evidence>
<dbReference type="Gene3D" id="3.90.550.10">
    <property type="entry name" value="Spore Coat Polysaccharide Biosynthesis Protein SpsA, Chain A"/>
    <property type="match status" value="1"/>
</dbReference>
<dbReference type="SUPFAM" id="SSF53448">
    <property type="entry name" value="Nucleotide-diphospho-sugar transferases"/>
    <property type="match status" value="1"/>
</dbReference>
<dbReference type="InterPro" id="IPR001173">
    <property type="entry name" value="Glyco_trans_2-like"/>
</dbReference>
<keyword evidence="3" id="KW-1185">Reference proteome</keyword>
<sequence>MSHIAGSVTQISANPRNHWARALAAIDLRELGQGYKANRILDTIRYNDNIESDLFLFFETLINGVATNDDVRKINIPSDYNRGIGGPLHPPFRSIKDGASFPKPYPSGLALPDMVGNCNDFRYIEEYANWRSSAGAALPIDIIHVDEKGEGIPSLLASIAAQSYAGRIRLHILGEKPSGWKKPRGLDVTFHAIAFPSEEANALLWRISGDTRLLLFTSGVIDLDPMTFLRIAHMGQISDQVVQTLIPPLADSGATPFCTSAHKNIVNRRYPFRDVLGLNFAVTSTLFRNVGGLFEPRFGGAYHAGREFCFRLYNRGCYFQPIATRNIRDFSAKKGQGAADAKLYVQLCPNHWDRKTDGAHEVPKVSIYIPAYKAGKYIRRAIDSVLEQDMQDLEVCIADDGSPDDTLGVLERHYGDEPRVRWTTGANGGIGFASNRAIAMARGIYIGQLDSDDRLKPGAVRRLADFLDENTDVACCYGSCERIDADENFLKNEYSWPVFSREKMMITSIAHHFRMFRKLAWERTEKFREDIVNAVDYDIFLKLSEVGKFHHIDEILYQRRWHGENTSNVNEGFQTTNTYRVQREALTRSGLAHFWDIHIADPKEPRRVTYQRAEGRPLVMFWPYYRANPYQRLLYAPHANDAEFCAGTIDAALQMITISERPAEHIFHLHWLNFLFKAGMSEQEAAASANEFLAKLEKFKTLGGKVVWTIHNVISHDAEHREVEVNLSKKLTELADALHLHSEYSIAEVEALFPIPRHKVLIARHGHYVGAYADLVSQDAARSYLGLAPADDVILFNGQVRKYKGIGTLVEAFRKVLAQRPNALLLIAGAAPESPIENLATPLSAFERTRIHIVDRYIDDAELQVFLKAADFAVYPYRNVLTSGSLMLALTFGVPTVITEAGMIREVMGGGDAGIVYDGSAAELEKALAAMLVAKDDGGLNAMAEEARRLAKACSWERVLQNIL</sequence>
<dbReference type="InterPro" id="IPR029044">
    <property type="entry name" value="Nucleotide-diphossugar_trans"/>
</dbReference>
<dbReference type="PANTHER" id="PTHR43685:SF11">
    <property type="entry name" value="GLYCOSYLTRANSFERASE TAGX-RELATED"/>
    <property type="match status" value="1"/>
</dbReference>
<organism evidence="2 3">
    <name type="scientific">Sphingomonas bisphenolicum</name>
    <dbReference type="NCBI Taxonomy" id="296544"/>
    <lineage>
        <taxon>Bacteria</taxon>
        <taxon>Pseudomonadati</taxon>
        <taxon>Pseudomonadota</taxon>
        <taxon>Alphaproteobacteria</taxon>
        <taxon>Sphingomonadales</taxon>
        <taxon>Sphingomonadaceae</taxon>
        <taxon>Sphingomonas</taxon>
    </lineage>
</organism>
<dbReference type="PANTHER" id="PTHR43685">
    <property type="entry name" value="GLYCOSYLTRANSFERASE"/>
    <property type="match status" value="1"/>
</dbReference>
<dbReference type="InterPro" id="IPR050834">
    <property type="entry name" value="Glycosyltransf_2"/>
</dbReference>
<gene>
    <name evidence="2" type="ORF">SBA_ch1_36090</name>
</gene>
<dbReference type="RefSeq" id="WP_261935426.1">
    <property type="nucleotide sequence ID" value="NZ_AP018817.1"/>
</dbReference>
<dbReference type="CDD" id="cd03801">
    <property type="entry name" value="GT4_PimA-like"/>
    <property type="match status" value="1"/>
</dbReference>
<dbReference type="EMBL" id="AP018817">
    <property type="protein sequence ID" value="BBF71409.1"/>
    <property type="molecule type" value="Genomic_DNA"/>
</dbReference>
<dbReference type="Gene3D" id="3.40.50.2000">
    <property type="entry name" value="Glycogen Phosphorylase B"/>
    <property type="match status" value="2"/>
</dbReference>
<evidence type="ECO:0000259" key="1">
    <source>
        <dbReference type="Pfam" id="PF00535"/>
    </source>
</evidence>
<protein>
    <recommendedName>
        <fullName evidence="1">Glycosyltransferase 2-like domain-containing protein</fullName>
    </recommendedName>
</protein>
<accession>A0ABN5WGI1</accession>
<evidence type="ECO:0000313" key="2">
    <source>
        <dbReference type="EMBL" id="BBF71409.1"/>
    </source>
</evidence>
<dbReference type="Proteomes" id="UP001059971">
    <property type="component" value="Chromosome 1"/>
</dbReference>